<comment type="caution">
    <text evidence="4">The sequence shown here is derived from an EMBL/GenBank/DDBJ whole genome shotgun (WGS) entry which is preliminary data.</text>
</comment>
<sequence>MKKLFNFAIVLLLVFAIAGCETFTGSENPSDENLSFPTLEPCTKKLVESNQSFICLKEQQGPDLIQTNIKFDADSYNLNDQAKQILNKLYAYLKLTDTTTFTIRGYAGKVESKLLTDKNILTEYNIRLSKNRAESVEEYLVRRGLDKNNGIIIKALGYQDPIAPNDTSSNRAINQRVEITLKSRLIEQIDNIEQNLKHVKPADYTKFFSNVYLLNGNEVDNVSRIYDSREKRPVLSIGFKIFADKEYPQNVDNKNFIIISEPKPLSSFNDDTKYYRLGTAKYDHTYKGITALTITNLTREASVGNYVIPDAIADQKLPSQTFKMNSKVTANVLEDVMNTNTFSSSYNSILLNKGATDGLKLGAEVILYEPESRADGFPIPPKYIGYGFIYRESNNYSIAIIVNSLQEITSNSMATTRL</sequence>
<evidence type="ECO:0000313" key="5">
    <source>
        <dbReference type="Proteomes" id="UP000760407"/>
    </source>
</evidence>
<dbReference type="Pfam" id="PF00691">
    <property type="entry name" value="OmpA"/>
    <property type="match status" value="1"/>
</dbReference>
<gene>
    <name evidence="4" type="ORF">IBE52_09290</name>
</gene>
<keyword evidence="5" id="KW-1185">Reference proteome</keyword>
<feature type="domain" description="OmpA-like" evidence="3">
    <location>
        <begin position="58"/>
        <end position="185"/>
    </location>
</feature>
<dbReference type="InterPro" id="IPR036737">
    <property type="entry name" value="OmpA-like_sf"/>
</dbReference>
<organism evidence="4 5">
    <name type="scientific">Francisella philomiragia</name>
    <dbReference type="NCBI Taxonomy" id="28110"/>
    <lineage>
        <taxon>Bacteria</taxon>
        <taxon>Pseudomonadati</taxon>
        <taxon>Pseudomonadota</taxon>
        <taxon>Gammaproteobacteria</taxon>
        <taxon>Thiotrichales</taxon>
        <taxon>Francisellaceae</taxon>
        <taxon>Francisella</taxon>
    </lineage>
</organism>
<proteinExistence type="predicted"/>
<evidence type="ECO:0000313" key="4">
    <source>
        <dbReference type="EMBL" id="MBK2303107.1"/>
    </source>
</evidence>
<dbReference type="PANTHER" id="PTHR30329:SF21">
    <property type="entry name" value="LIPOPROTEIN YIAD-RELATED"/>
    <property type="match status" value="1"/>
</dbReference>
<feature type="chain" id="PRO_5045442100" evidence="2">
    <location>
        <begin position="19"/>
        <end position="418"/>
    </location>
</feature>
<dbReference type="EMBL" id="JACTSG010000006">
    <property type="protein sequence ID" value="MBK2303107.1"/>
    <property type="molecule type" value="Genomic_DNA"/>
</dbReference>
<name>A0ABS1GEE0_9GAMM</name>
<accession>A0ABS1GEE0</accession>
<dbReference type="Gene3D" id="3.30.1330.60">
    <property type="entry name" value="OmpA-like domain"/>
    <property type="match status" value="1"/>
</dbReference>
<keyword evidence="1" id="KW-0472">Membrane</keyword>
<dbReference type="InterPro" id="IPR006665">
    <property type="entry name" value="OmpA-like"/>
</dbReference>
<dbReference type="CDD" id="cd07185">
    <property type="entry name" value="OmpA_C-like"/>
    <property type="match status" value="1"/>
</dbReference>
<evidence type="ECO:0000256" key="2">
    <source>
        <dbReference type="SAM" id="SignalP"/>
    </source>
</evidence>
<protein>
    <submittedName>
        <fullName evidence="4">OmpA family protein</fullName>
    </submittedName>
</protein>
<keyword evidence="2" id="KW-0732">Signal</keyword>
<dbReference type="PROSITE" id="PS51257">
    <property type="entry name" value="PROKAR_LIPOPROTEIN"/>
    <property type="match status" value="1"/>
</dbReference>
<dbReference type="PROSITE" id="PS51123">
    <property type="entry name" value="OMPA_2"/>
    <property type="match status" value="1"/>
</dbReference>
<dbReference type="SUPFAM" id="SSF103088">
    <property type="entry name" value="OmpA-like"/>
    <property type="match status" value="1"/>
</dbReference>
<dbReference type="Proteomes" id="UP000760407">
    <property type="component" value="Unassembled WGS sequence"/>
</dbReference>
<dbReference type="PANTHER" id="PTHR30329">
    <property type="entry name" value="STATOR ELEMENT OF FLAGELLAR MOTOR COMPLEX"/>
    <property type="match status" value="1"/>
</dbReference>
<dbReference type="InterPro" id="IPR050330">
    <property type="entry name" value="Bact_OuterMem_StrucFunc"/>
</dbReference>
<evidence type="ECO:0000259" key="3">
    <source>
        <dbReference type="PROSITE" id="PS51123"/>
    </source>
</evidence>
<feature type="signal peptide" evidence="2">
    <location>
        <begin position="1"/>
        <end position="18"/>
    </location>
</feature>
<evidence type="ECO:0000256" key="1">
    <source>
        <dbReference type="PROSITE-ProRule" id="PRU00473"/>
    </source>
</evidence>
<dbReference type="RefSeq" id="WP_200167400.1">
    <property type="nucleotide sequence ID" value="NZ_JACTSG010000006.1"/>
</dbReference>
<reference evidence="4 5" key="1">
    <citation type="submission" date="2020-08" db="EMBL/GenBank/DDBJ databases">
        <title>Comparative genomics of Francisella species.</title>
        <authorList>
            <person name="Sahl J."/>
            <person name="Sjodin A."/>
            <person name="Wagner D."/>
            <person name="Forsman M."/>
        </authorList>
    </citation>
    <scope>NUCLEOTIDE SEQUENCE [LARGE SCALE GENOMIC DNA]</scope>
    <source>
        <strain evidence="4 5">F1093</strain>
    </source>
</reference>